<feature type="transmembrane region" description="Helical" evidence="2">
    <location>
        <begin position="315"/>
        <end position="348"/>
    </location>
</feature>
<dbReference type="Proteomes" id="UP000182932">
    <property type="component" value="Unassembled WGS sequence"/>
</dbReference>
<sequence>MPETSAWEKASPGAGGPALATPAAAQDAPSHTEDWPPRGSYASPSPPDSLAIDFVGRRRAVFWLALKTGCLTVLTLGLYRFWMKTRLRRWYWSATRPGGTPLEYVGDPYEKLLGFLIAVVILAFYIGVVNLALMFVSFSLFQQNYAAYALSFLGVIPLWFYARYRARRYVLARTRWRGVRFGMAPGAWGYVWRAMMHWTITLLSLGLLWPRMTFWLEKYRTDRTYFGNARLTQGGRWTMLYRATWPLLAALLLGGLGSALALGAGRGEGYTLILAAWGLAAYGYVYYRVETTRLLANHKSAMGLALTARPRPFRILMITVLGTLATALVLALPLGLLGFGVALVQFAQTEVMQEFGELGALLAALPRPLLVALGVALYFAIFLLWATFTHAWVTMPTWRHYATTLTIHNSAALSRVSQRARDEFQEAEGFAEALDLGASI</sequence>
<evidence type="ECO:0000256" key="1">
    <source>
        <dbReference type="SAM" id="MobiDB-lite"/>
    </source>
</evidence>
<comment type="caution">
    <text evidence="3">The sequence shown here is derived from an EMBL/GenBank/DDBJ whole genome shotgun (WGS) entry which is preliminary data.</text>
</comment>
<feature type="region of interest" description="Disordered" evidence="1">
    <location>
        <begin position="1"/>
        <end position="44"/>
    </location>
</feature>
<accession>A0A975W8W0</accession>
<organism evidence="3 4">
    <name type="scientific">Marinovum algicola</name>
    <dbReference type="NCBI Taxonomy" id="42444"/>
    <lineage>
        <taxon>Bacteria</taxon>
        <taxon>Pseudomonadati</taxon>
        <taxon>Pseudomonadota</taxon>
        <taxon>Alphaproteobacteria</taxon>
        <taxon>Rhodobacterales</taxon>
        <taxon>Roseobacteraceae</taxon>
        <taxon>Marinovum</taxon>
    </lineage>
</organism>
<feature type="transmembrane region" description="Helical" evidence="2">
    <location>
        <begin position="112"/>
        <end position="133"/>
    </location>
</feature>
<gene>
    <name evidence="3" type="ORF">SAMN04487940_10472</name>
</gene>
<evidence type="ECO:0000313" key="3">
    <source>
        <dbReference type="EMBL" id="SEJ21349.1"/>
    </source>
</evidence>
<feature type="transmembrane region" description="Helical" evidence="2">
    <location>
        <begin position="145"/>
        <end position="162"/>
    </location>
</feature>
<evidence type="ECO:0000256" key="2">
    <source>
        <dbReference type="SAM" id="Phobius"/>
    </source>
</evidence>
<feature type="transmembrane region" description="Helical" evidence="2">
    <location>
        <begin position="270"/>
        <end position="287"/>
    </location>
</feature>
<keyword evidence="4" id="KW-1185">Reference proteome</keyword>
<feature type="transmembrane region" description="Helical" evidence="2">
    <location>
        <begin position="245"/>
        <end position="264"/>
    </location>
</feature>
<feature type="transmembrane region" description="Helical" evidence="2">
    <location>
        <begin position="60"/>
        <end position="82"/>
    </location>
</feature>
<name>A0A975W8W0_9RHOB</name>
<keyword evidence="2" id="KW-0472">Membrane</keyword>
<dbReference type="RefSeq" id="WP_083415989.1">
    <property type="nucleotide sequence ID" value="NZ_CATMKJ010000023.1"/>
</dbReference>
<feature type="compositionally biased region" description="Low complexity" evidence="1">
    <location>
        <begin position="17"/>
        <end position="29"/>
    </location>
</feature>
<keyword evidence="2" id="KW-1133">Transmembrane helix</keyword>
<dbReference type="Pfam" id="PF05987">
    <property type="entry name" value="DUF898"/>
    <property type="match status" value="1"/>
</dbReference>
<reference evidence="3 4" key="1">
    <citation type="submission" date="2016-10" db="EMBL/GenBank/DDBJ databases">
        <authorList>
            <person name="Varghese N."/>
            <person name="Submissions S."/>
        </authorList>
    </citation>
    <scope>NUCLEOTIDE SEQUENCE [LARGE SCALE GENOMIC DNA]</scope>
    <source>
        <strain evidence="3 4">FF3</strain>
    </source>
</reference>
<dbReference type="InterPro" id="IPR010295">
    <property type="entry name" value="DUF898"/>
</dbReference>
<dbReference type="GeneID" id="80817762"/>
<dbReference type="AlphaFoldDB" id="A0A975W8W0"/>
<keyword evidence="2" id="KW-0812">Transmembrane</keyword>
<protein>
    <recommendedName>
        <fullName evidence="5">DUF898 family protein</fullName>
    </recommendedName>
</protein>
<evidence type="ECO:0008006" key="5">
    <source>
        <dbReference type="Google" id="ProtNLM"/>
    </source>
</evidence>
<evidence type="ECO:0000313" key="4">
    <source>
        <dbReference type="Proteomes" id="UP000182932"/>
    </source>
</evidence>
<dbReference type="EMBL" id="FNYY01000004">
    <property type="protein sequence ID" value="SEJ21349.1"/>
    <property type="molecule type" value="Genomic_DNA"/>
</dbReference>
<proteinExistence type="predicted"/>
<feature type="transmembrane region" description="Helical" evidence="2">
    <location>
        <begin position="368"/>
        <end position="393"/>
    </location>
</feature>